<dbReference type="EMBL" id="QLTW01000395">
    <property type="protein sequence ID" value="MBT9146230.1"/>
    <property type="molecule type" value="Genomic_DNA"/>
</dbReference>
<sequence length="55" mass="6226">MLIEGANEKNTDKLTGRTRTNKIVNIPLKNDIKPSDIITLKIINTRRHSLEGDIL</sequence>
<accession>A0A9E2BKI7</accession>
<evidence type="ECO:0000259" key="1">
    <source>
        <dbReference type="PROSITE" id="PS50926"/>
    </source>
</evidence>
<reference evidence="2 3" key="1">
    <citation type="journal article" date="2021" name="bioRxiv">
        <title>Unique metabolic strategies in Hadean analogues reveal hints for primordial physiology.</title>
        <authorList>
            <person name="Nobu M.K."/>
            <person name="Nakai R."/>
            <person name="Tamazawa S."/>
            <person name="Mori H."/>
            <person name="Toyoda A."/>
            <person name="Ijiri A."/>
            <person name="Suzuki S."/>
            <person name="Kurokawa K."/>
            <person name="Kamagata Y."/>
            <person name="Tamaki H."/>
        </authorList>
    </citation>
    <scope>NUCLEOTIDE SEQUENCE [LARGE SCALE GENOMIC DNA]</scope>
    <source>
        <strain evidence="2">BS525</strain>
    </source>
</reference>
<gene>
    <name evidence="2" type="ORF">DDT42_02112</name>
</gene>
<comment type="caution">
    <text evidence="2">The sequence shown here is derived from an EMBL/GenBank/DDBJ whole genome shotgun (WGS) entry which is preliminary data.</text>
</comment>
<feature type="domain" description="TRAM" evidence="1">
    <location>
        <begin position="1"/>
        <end position="55"/>
    </location>
</feature>
<evidence type="ECO:0000313" key="2">
    <source>
        <dbReference type="EMBL" id="MBT9146230.1"/>
    </source>
</evidence>
<dbReference type="Proteomes" id="UP000811545">
    <property type="component" value="Unassembled WGS sequence"/>
</dbReference>
<dbReference type="Pfam" id="PF01938">
    <property type="entry name" value="TRAM"/>
    <property type="match status" value="1"/>
</dbReference>
<evidence type="ECO:0000313" key="3">
    <source>
        <dbReference type="Proteomes" id="UP000811545"/>
    </source>
</evidence>
<name>A0A9E2BKI7_PSYF1</name>
<protein>
    <recommendedName>
        <fullName evidence="1">TRAM domain-containing protein</fullName>
    </recommendedName>
</protein>
<dbReference type="PROSITE" id="PS50926">
    <property type="entry name" value="TRAM"/>
    <property type="match status" value="1"/>
</dbReference>
<dbReference type="InterPro" id="IPR002792">
    <property type="entry name" value="TRAM_dom"/>
</dbReference>
<dbReference type="AlphaFoldDB" id="A0A9E2BKI7"/>
<organism evidence="2 3">
    <name type="scientific">Psychracetigena formicireducens</name>
    <dbReference type="NCBI Taxonomy" id="2986056"/>
    <lineage>
        <taxon>Bacteria</taxon>
        <taxon>Bacillati</taxon>
        <taxon>Candidatus Lithacetigenota</taxon>
        <taxon>Candidatus Psychracetigena</taxon>
    </lineage>
</organism>
<proteinExistence type="predicted"/>